<reference evidence="2 3" key="1">
    <citation type="submission" date="2013-11" db="EMBL/GenBank/DDBJ databases">
        <title>Opisthorchis viverrini - life in the bile duct.</title>
        <authorList>
            <person name="Young N.D."/>
            <person name="Nagarajan N."/>
            <person name="Lin S.J."/>
            <person name="Korhonen P.K."/>
            <person name="Jex A.R."/>
            <person name="Hall R.S."/>
            <person name="Safavi-Hemami H."/>
            <person name="Kaewkong W."/>
            <person name="Bertrand D."/>
            <person name="Gao S."/>
            <person name="Seet Q."/>
            <person name="Wongkham S."/>
            <person name="Teh B.T."/>
            <person name="Wongkham C."/>
            <person name="Intapan P.M."/>
            <person name="Maleewong W."/>
            <person name="Yang X."/>
            <person name="Hu M."/>
            <person name="Wang Z."/>
            <person name="Hofmann A."/>
            <person name="Sternberg P.W."/>
            <person name="Tan P."/>
            <person name="Wang J."/>
            <person name="Gasser R.B."/>
        </authorList>
    </citation>
    <scope>NUCLEOTIDE SEQUENCE [LARGE SCALE GENOMIC DNA]</scope>
</reference>
<sequence>MKNLTNNFRKVEPSRPPKLDSEDPDVVFRNTGGYSAVQKPMEGGYFEISRSNNTFETIQTESDNHYADRSYH</sequence>
<name>A0A074Z615_OPIVI</name>
<proteinExistence type="predicted"/>
<dbReference type="AlphaFoldDB" id="A0A074Z615"/>
<dbReference type="CTD" id="20323520"/>
<evidence type="ECO:0000313" key="2">
    <source>
        <dbReference type="EMBL" id="KER22586.1"/>
    </source>
</evidence>
<dbReference type="GeneID" id="20323520"/>
<feature type="compositionally biased region" description="Basic and acidic residues" evidence="1">
    <location>
        <begin position="9"/>
        <end position="21"/>
    </location>
</feature>
<organism evidence="2 3">
    <name type="scientific">Opisthorchis viverrini</name>
    <name type="common">Southeast Asian liver fluke</name>
    <dbReference type="NCBI Taxonomy" id="6198"/>
    <lineage>
        <taxon>Eukaryota</taxon>
        <taxon>Metazoa</taxon>
        <taxon>Spiralia</taxon>
        <taxon>Lophotrochozoa</taxon>
        <taxon>Platyhelminthes</taxon>
        <taxon>Trematoda</taxon>
        <taxon>Digenea</taxon>
        <taxon>Opisthorchiida</taxon>
        <taxon>Opisthorchiata</taxon>
        <taxon>Opisthorchiidae</taxon>
        <taxon>Opisthorchis</taxon>
    </lineage>
</organism>
<dbReference type="KEGG" id="ovi:T265_09347"/>
<dbReference type="Proteomes" id="UP000054324">
    <property type="component" value="Unassembled WGS sequence"/>
</dbReference>
<evidence type="ECO:0000313" key="3">
    <source>
        <dbReference type="Proteomes" id="UP000054324"/>
    </source>
</evidence>
<dbReference type="RefSeq" id="XP_009173652.1">
    <property type="nucleotide sequence ID" value="XM_009175388.1"/>
</dbReference>
<evidence type="ECO:0000256" key="1">
    <source>
        <dbReference type="SAM" id="MobiDB-lite"/>
    </source>
</evidence>
<gene>
    <name evidence="2" type="ORF">T265_09347</name>
</gene>
<feature type="region of interest" description="Disordered" evidence="1">
    <location>
        <begin position="1"/>
        <end position="26"/>
    </location>
</feature>
<dbReference type="EMBL" id="KL596890">
    <property type="protein sequence ID" value="KER22586.1"/>
    <property type="molecule type" value="Genomic_DNA"/>
</dbReference>
<protein>
    <submittedName>
        <fullName evidence="2">Uncharacterized protein</fullName>
    </submittedName>
</protein>
<keyword evidence="3" id="KW-1185">Reference proteome</keyword>
<accession>A0A074Z615</accession>